<protein>
    <submittedName>
        <fullName evidence="1">Uncharacterized protein</fullName>
    </submittedName>
</protein>
<dbReference type="AlphaFoldDB" id="A0A926EGV9"/>
<evidence type="ECO:0000313" key="2">
    <source>
        <dbReference type="Proteomes" id="UP000655830"/>
    </source>
</evidence>
<accession>A0A926EGV9</accession>
<name>A0A926EGV9_9FIRM</name>
<comment type="caution">
    <text evidence="1">The sequence shown here is derived from an EMBL/GenBank/DDBJ whole genome shotgun (WGS) entry which is preliminary data.</text>
</comment>
<dbReference type="Proteomes" id="UP000655830">
    <property type="component" value="Unassembled WGS sequence"/>
</dbReference>
<proteinExistence type="predicted"/>
<dbReference type="RefSeq" id="WP_249332947.1">
    <property type="nucleotide sequence ID" value="NZ_JACRSY010000016.1"/>
</dbReference>
<gene>
    <name evidence="1" type="ORF">H8718_11075</name>
</gene>
<keyword evidence="2" id="KW-1185">Reference proteome</keyword>
<organism evidence="1 2">
    <name type="scientific">Zhenhengia yiwuensis</name>
    <dbReference type="NCBI Taxonomy" id="2763666"/>
    <lineage>
        <taxon>Bacteria</taxon>
        <taxon>Bacillati</taxon>
        <taxon>Bacillota</taxon>
        <taxon>Clostridia</taxon>
        <taxon>Lachnospirales</taxon>
        <taxon>Lachnospiraceae</taxon>
        <taxon>Zhenhengia</taxon>
    </lineage>
</organism>
<dbReference type="EMBL" id="JACRSY010000016">
    <property type="protein sequence ID" value="MBC8580063.1"/>
    <property type="molecule type" value="Genomic_DNA"/>
</dbReference>
<reference evidence="1" key="1">
    <citation type="submission" date="2020-08" db="EMBL/GenBank/DDBJ databases">
        <title>Genome public.</title>
        <authorList>
            <person name="Liu C."/>
            <person name="Sun Q."/>
        </authorList>
    </citation>
    <scope>NUCLEOTIDE SEQUENCE</scope>
    <source>
        <strain evidence="1">NSJ-12</strain>
    </source>
</reference>
<sequence>MQPISDSQMYGLFEELIITKRRQRMIEERLFQGMARPIHRKWMYERVQDQYKHERMIQEIANMYLNEEIKIDAIEHNTIPNYSIVQELGNRLEGVASNIQLMAHISQPIEDFKLYKMINSMMSDEYIYQTRLVKMLTEK</sequence>
<evidence type="ECO:0000313" key="1">
    <source>
        <dbReference type="EMBL" id="MBC8580063.1"/>
    </source>
</evidence>